<comment type="caution">
    <text evidence="1">The sequence shown here is derived from an EMBL/GenBank/DDBJ whole genome shotgun (WGS) entry which is preliminary data.</text>
</comment>
<dbReference type="Proteomes" id="UP001346149">
    <property type="component" value="Unassembled WGS sequence"/>
</dbReference>
<dbReference type="PANTHER" id="PTHR44375:SF6">
    <property type="entry name" value="F28J7.36 PROTEIN"/>
    <property type="match status" value="1"/>
</dbReference>
<dbReference type="PRINTS" id="PR00081">
    <property type="entry name" value="GDHRDH"/>
</dbReference>
<proteinExistence type="predicted"/>
<dbReference type="Pfam" id="PF13561">
    <property type="entry name" value="adh_short_C2"/>
    <property type="match status" value="1"/>
</dbReference>
<dbReference type="Gene3D" id="3.40.50.720">
    <property type="entry name" value="NAD(P)-binding Rossmann-like Domain"/>
    <property type="match status" value="1"/>
</dbReference>
<reference evidence="1 2" key="1">
    <citation type="journal article" date="2023" name="Hortic Res">
        <title>Pangenome of water caltrop reveals structural variations and asymmetric subgenome divergence after allopolyploidization.</title>
        <authorList>
            <person name="Zhang X."/>
            <person name="Chen Y."/>
            <person name="Wang L."/>
            <person name="Yuan Y."/>
            <person name="Fang M."/>
            <person name="Shi L."/>
            <person name="Lu R."/>
            <person name="Comes H.P."/>
            <person name="Ma Y."/>
            <person name="Chen Y."/>
            <person name="Huang G."/>
            <person name="Zhou Y."/>
            <person name="Zheng Z."/>
            <person name="Qiu Y."/>
        </authorList>
    </citation>
    <scope>NUCLEOTIDE SEQUENCE [LARGE SCALE GENOMIC DNA]</scope>
    <source>
        <strain evidence="1">F231</strain>
    </source>
</reference>
<evidence type="ECO:0000313" key="1">
    <source>
        <dbReference type="EMBL" id="KAK4786148.1"/>
    </source>
</evidence>
<organism evidence="1 2">
    <name type="scientific">Trapa natans</name>
    <name type="common">Water chestnut</name>
    <dbReference type="NCBI Taxonomy" id="22666"/>
    <lineage>
        <taxon>Eukaryota</taxon>
        <taxon>Viridiplantae</taxon>
        <taxon>Streptophyta</taxon>
        <taxon>Embryophyta</taxon>
        <taxon>Tracheophyta</taxon>
        <taxon>Spermatophyta</taxon>
        <taxon>Magnoliopsida</taxon>
        <taxon>eudicotyledons</taxon>
        <taxon>Gunneridae</taxon>
        <taxon>Pentapetalae</taxon>
        <taxon>rosids</taxon>
        <taxon>malvids</taxon>
        <taxon>Myrtales</taxon>
        <taxon>Lythraceae</taxon>
        <taxon>Trapa</taxon>
    </lineage>
</organism>
<dbReference type="SUPFAM" id="SSF51735">
    <property type="entry name" value="NAD(P)-binding Rossmann-fold domains"/>
    <property type="match status" value="1"/>
</dbReference>
<evidence type="ECO:0000313" key="2">
    <source>
        <dbReference type="Proteomes" id="UP001346149"/>
    </source>
</evidence>
<accession>A0AAN7LDY7</accession>
<gene>
    <name evidence="1" type="ORF">SAY86_002837</name>
</gene>
<dbReference type="AlphaFoldDB" id="A0AAN7LDY7"/>
<dbReference type="InterPro" id="IPR036291">
    <property type="entry name" value="NAD(P)-bd_dom_sf"/>
</dbReference>
<sequence length="268" mass="29752">METPEKRVLMTSNGDDISINLALHLAKRGCRLVLMGDERGLTSIVQDRFTGCRDFSGSSVEVVGLDMEEEREAAFEEAVDKACNLLGNLDAFVNYYTYEGKMQDPLQVAENEFKKVVKINFASAWSLLRAVGRRLRDNRSGGSIVFLTSIIGGERGIYPGSAIYASSMAGVQQLVRASAMELGKYKIRVNAIARGLHLEDEYPKAIGQDRARRLVKNVAPLNRWLDPKRDLASTVVYLISHGSRFMTGTTTYVDGAQSIVCPRIRSYM</sequence>
<keyword evidence="2" id="KW-1185">Reference proteome</keyword>
<dbReference type="PANTHER" id="PTHR44375">
    <property type="entry name" value="BETA-KETOACYL-ACP REDUCTASE-LIKE PROTEIN-RELATED"/>
    <property type="match status" value="1"/>
</dbReference>
<dbReference type="CDD" id="cd05233">
    <property type="entry name" value="SDR_c"/>
    <property type="match status" value="1"/>
</dbReference>
<protein>
    <submittedName>
        <fullName evidence="1">Uncharacterized protein</fullName>
    </submittedName>
</protein>
<dbReference type="InterPro" id="IPR002347">
    <property type="entry name" value="SDR_fam"/>
</dbReference>
<name>A0AAN7LDY7_TRANT</name>
<dbReference type="EMBL" id="JAXQNO010000013">
    <property type="protein sequence ID" value="KAK4786148.1"/>
    <property type="molecule type" value="Genomic_DNA"/>
</dbReference>